<reference evidence="3" key="1">
    <citation type="submission" date="2022-12" db="EMBL/GenBank/DDBJ databases">
        <title>Chromosome-level genome assembly of the bean flower thrips Megalurothrips usitatus.</title>
        <authorList>
            <person name="Ma L."/>
            <person name="Liu Q."/>
            <person name="Li H."/>
            <person name="Cai W."/>
        </authorList>
    </citation>
    <scope>NUCLEOTIDE SEQUENCE</scope>
    <source>
        <strain evidence="3">Cailab_2022a</strain>
    </source>
</reference>
<dbReference type="SMART" id="SM00703">
    <property type="entry name" value="NRF"/>
    <property type="match status" value="1"/>
</dbReference>
<dbReference type="EMBL" id="JAPTSV010000016">
    <property type="protein sequence ID" value="KAJ1519248.1"/>
    <property type="molecule type" value="Genomic_DNA"/>
</dbReference>
<dbReference type="InterPro" id="IPR002656">
    <property type="entry name" value="Acyl_transf_3_dom"/>
</dbReference>
<proteinExistence type="predicted"/>
<feature type="transmembrane region" description="Helical" evidence="1">
    <location>
        <begin position="286"/>
        <end position="306"/>
    </location>
</feature>
<name>A0AAV7X498_9NEOP</name>
<feature type="transmembrane region" description="Helical" evidence="1">
    <location>
        <begin position="159"/>
        <end position="179"/>
    </location>
</feature>
<dbReference type="PANTHER" id="PTHR11161:SF4">
    <property type="entry name" value="DROP DEAD"/>
    <property type="match status" value="1"/>
</dbReference>
<feature type="transmembrane region" description="Helical" evidence="1">
    <location>
        <begin position="384"/>
        <end position="403"/>
    </location>
</feature>
<feature type="transmembrane region" description="Helical" evidence="1">
    <location>
        <begin position="254"/>
        <end position="274"/>
    </location>
</feature>
<dbReference type="Pfam" id="PF20146">
    <property type="entry name" value="NRF"/>
    <property type="match status" value="1"/>
</dbReference>
<comment type="caution">
    <text evidence="3">The sequence shown here is derived from an EMBL/GenBank/DDBJ whole genome shotgun (WGS) entry which is preliminary data.</text>
</comment>
<feature type="transmembrane region" description="Helical" evidence="1">
    <location>
        <begin position="494"/>
        <end position="520"/>
    </location>
</feature>
<evidence type="ECO:0000256" key="1">
    <source>
        <dbReference type="SAM" id="Phobius"/>
    </source>
</evidence>
<feature type="transmembrane region" description="Helical" evidence="1">
    <location>
        <begin position="464"/>
        <end position="482"/>
    </location>
</feature>
<evidence type="ECO:0000313" key="4">
    <source>
        <dbReference type="Proteomes" id="UP001075354"/>
    </source>
</evidence>
<dbReference type="AlphaFoldDB" id="A0AAV7X498"/>
<keyword evidence="1" id="KW-0812">Transmembrane</keyword>
<feature type="domain" description="Nose resistant-to-fluoxetine protein N-terminal" evidence="2">
    <location>
        <begin position="1"/>
        <end position="145"/>
    </location>
</feature>
<keyword evidence="4" id="KW-1185">Reference proteome</keyword>
<sequence>MEQAAGSRALWAVRMLDASAREASGLLHGVRYHLGSFDACISAAEMSPVGTRYCLVGVSYRGHQGSTPGTKSWEMVSELSPHQNASDILNGAGMAPGLLPLGDARLALCVPRSCGASELQRALQAGLGEAADAVRVTVLPEYCQEHAVVTRPLSTRAKLFWILMATLTATTIAAPALGWKSWDWRRHLRTLRVPDPAVCGLDLSALSGIRTVNAMLLLGMHHCVLMPRTAITNYDLFTNQLQARTDHPLAYRSVLFVDTFYFLAGLLLGLTSLNKKEPFWKLLANRLLRVVPVYAAVLLWYCIAMPETSSGPLWAEFVKAFSDPCKRWWWTNLLFVNNYVNGGLGEPMCMEHSWSLPVDMQMFVVGSLVSALVPGGVPGLRTLGVLTLLSTLPLSLSALWGRWPGLVRFTQSTLSRGPQVEPLFFLAYIPTHMRAAPYLAGLLAGRALPLLKERGFHPGHASSLLAVLGSVLCLGAIIFATAPLDDLRRPHDPIGAVMVAGLTPLAWSASLAVLVGSLVLGEQTVVRSFLAWQPLVTLSRLTFAMYLVSYPLQAVLNASIRSPIHLTISFVVRTNERCTALLNEYITC</sequence>
<protein>
    <recommendedName>
        <fullName evidence="2">Nose resistant-to-fluoxetine protein N-terminal domain-containing protein</fullName>
    </recommendedName>
</protein>
<dbReference type="InterPro" id="IPR006621">
    <property type="entry name" value="Nose-resist-to-fluoxetine_N"/>
</dbReference>
<accession>A0AAV7X498</accession>
<dbReference type="Proteomes" id="UP001075354">
    <property type="component" value="Chromosome 16"/>
</dbReference>
<keyword evidence="1" id="KW-1133">Transmembrane helix</keyword>
<evidence type="ECO:0000259" key="2">
    <source>
        <dbReference type="SMART" id="SM00703"/>
    </source>
</evidence>
<keyword evidence="1" id="KW-0472">Membrane</keyword>
<dbReference type="GO" id="GO:0016747">
    <property type="term" value="F:acyltransferase activity, transferring groups other than amino-acyl groups"/>
    <property type="evidence" value="ECO:0007669"/>
    <property type="project" value="InterPro"/>
</dbReference>
<gene>
    <name evidence="3" type="ORF">ONE63_004551</name>
</gene>
<organism evidence="3 4">
    <name type="scientific">Megalurothrips usitatus</name>
    <name type="common">bean blossom thrips</name>
    <dbReference type="NCBI Taxonomy" id="439358"/>
    <lineage>
        <taxon>Eukaryota</taxon>
        <taxon>Metazoa</taxon>
        <taxon>Ecdysozoa</taxon>
        <taxon>Arthropoda</taxon>
        <taxon>Hexapoda</taxon>
        <taxon>Insecta</taxon>
        <taxon>Pterygota</taxon>
        <taxon>Neoptera</taxon>
        <taxon>Paraneoptera</taxon>
        <taxon>Thysanoptera</taxon>
        <taxon>Terebrantia</taxon>
        <taxon>Thripoidea</taxon>
        <taxon>Thripidae</taxon>
        <taxon>Megalurothrips</taxon>
    </lineage>
</organism>
<dbReference type="InterPro" id="IPR052728">
    <property type="entry name" value="O2_lipid_transport_reg"/>
</dbReference>
<evidence type="ECO:0000313" key="3">
    <source>
        <dbReference type="EMBL" id="KAJ1519248.1"/>
    </source>
</evidence>
<dbReference type="Pfam" id="PF01757">
    <property type="entry name" value="Acyl_transf_3"/>
    <property type="match status" value="1"/>
</dbReference>
<dbReference type="PANTHER" id="PTHR11161">
    <property type="entry name" value="O-ACYLTRANSFERASE"/>
    <property type="match status" value="1"/>
</dbReference>